<dbReference type="Proteomes" id="UP001186944">
    <property type="component" value="Unassembled WGS sequence"/>
</dbReference>
<dbReference type="AlphaFoldDB" id="A0AA88YMJ0"/>
<dbReference type="EMBL" id="VSWD01000001">
    <property type="protein sequence ID" value="KAK3108676.1"/>
    <property type="molecule type" value="Genomic_DNA"/>
</dbReference>
<keyword evidence="2" id="KW-1185">Reference proteome</keyword>
<evidence type="ECO:0000313" key="2">
    <source>
        <dbReference type="Proteomes" id="UP001186944"/>
    </source>
</evidence>
<organism evidence="1 2">
    <name type="scientific">Pinctada imbricata</name>
    <name type="common">Atlantic pearl-oyster</name>
    <name type="synonym">Pinctada martensii</name>
    <dbReference type="NCBI Taxonomy" id="66713"/>
    <lineage>
        <taxon>Eukaryota</taxon>
        <taxon>Metazoa</taxon>
        <taxon>Spiralia</taxon>
        <taxon>Lophotrochozoa</taxon>
        <taxon>Mollusca</taxon>
        <taxon>Bivalvia</taxon>
        <taxon>Autobranchia</taxon>
        <taxon>Pteriomorphia</taxon>
        <taxon>Pterioida</taxon>
        <taxon>Pterioidea</taxon>
        <taxon>Pteriidae</taxon>
        <taxon>Pinctada</taxon>
    </lineage>
</organism>
<dbReference type="Gene3D" id="1.20.1070.10">
    <property type="entry name" value="Rhodopsin 7-helix transmembrane proteins"/>
    <property type="match status" value="1"/>
</dbReference>
<name>A0AA88YMJ0_PINIB</name>
<proteinExistence type="predicted"/>
<reference evidence="1" key="1">
    <citation type="submission" date="2019-08" db="EMBL/GenBank/DDBJ databases">
        <title>The improved chromosome-level genome for the pearl oyster Pinctada fucata martensii using PacBio sequencing and Hi-C.</title>
        <authorList>
            <person name="Zheng Z."/>
        </authorList>
    </citation>
    <scope>NUCLEOTIDE SEQUENCE</scope>
    <source>
        <strain evidence="1">ZZ-2019</strain>
        <tissue evidence="1">Adductor muscle</tissue>
    </source>
</reference>
<gene>
    <name evidence="1" type="ORF">FSP39_013170</name>
</gene>
<comment type="caution">
    <text evidence="1">The sequence shown here is derived from an EMBL/GenBank/DDBJ whole genome shotgun (WGS) entry which is preliminary data.</text>
</comment>
<evidence type="ECO:0000313" key="1">
    <source>
        <dbReference type="EMBL" id="KAK3108676.1"/>
    </source>
</evidence>
<accession>A0AA88YMJ0</accession>
<protein>
    <submittedName>
        <fullName evidence="1">Uncharacterized protein</fullName>
    </submittedName>
</protein>
<sequence length="189" mass="21853">MFCEGFYLHRLMSNAFSPPRSLIPVYLAGWLLPLTTSTLYSILRGIYANDSYSPCGHVITGDLSIVKDDKLRELFKKGPKYREGVSFTWNQNVKIIMDSCEEYARRWAKKEDVQLDTLSEWITSIRGLLLSRINRLKSTVNTRFESIFKDPDVITELTYLNEHYVITPADKASNNYTFACKKVLFRQSS</sequence>